<keyword evidence="3 6" id="KW-1133">Transmembrane helix</keyword>
<evidence type="ECO:0000313" key="9">
    <source>
        <dbReference type="Proteomes" id="UP000030147"/>
    </source>
</evidence>
<dbReference type="OrthoDB" id="2990728at2"/>
<keyword evidence="2 6" id="KW-0812">Transmembrane</keyword>
<keyword evidence="9" id="KW-1185">Reference proteome</keyword>
<proteinExistence type="predicted"/>
<evidence type="ECO:0000256" key="1">
    <source>
        <dbReference type="ARBA" id="ARBA00022475"/>
    </source>
</evidence>
<accession>A0A0A2TNV4</accession>
<dbReference type="AlphaFoldDB" id="A0A0A2TNV4"/>
<dbReference type="EMBL" id="AVBF01000090">
    <property type="protein sequence ID" value="KGP71020.1"/>
    <property type="molecule type" value="Genomic_DNA"/>
</dbReference>
<evidence type="ECO:0000256" key="4">
    <source>
        <dbReference type="ARBA" id="ARBA00023136"/>
    </source>
</evidence>
<dbReference type="InterPro" id="IPR010445">
    <property type="entry name" value="LapA_dom"/>
</dbReference>
<dbReference type="Proteomes" id="UP000030147">
    <property type="component" value="Unassembled WGS sequence"/>
</dbReference>
<gene>
    <name evidence="8" type="ORF">N782_01975</name>
</gene>
<dbReference type="GO" id="GO:0005886">
    <property type="term" value="C:plasma membrane"/>
    <property type="evidence" value="ECO:0007669"/>
    <property type="project" value="InterPro"/>
</dbReference>
<evidence type="ECO:0000256" key="2">
    <source>
        <dbReference type="ARBA" id="ARBA00022692"/>
    </source>
</evidence>
<feature type="domain" description="Lipopolysaccharide assembly protein A" evidence="7">
    <location>
        <begin position="24"/>
        <end position="83"/>
    </location>
</feature>
<dbReference type="Pfam" id="PF06305">
    <property type="entry name" value="LapA_dom"/>
    <property type="match status" value="1"/>
</dbReference>
<dbReference type="PANTHER" id="PTHR41335">
    <property type="entry name" value="MEMBRANE PROTEIN-RELATED"/>
    <property type="match status" value="1"/>
</dbReference>
<keyword evidence="1" id="KW-1003">Cell membrane</keyword>
<evidence type="ECO:0000259" key="7">
    <source>
        <dbReference type="Pfam" id="PF06305"/>
    </source>
</evidence>
<dbReference type="STRING" id="1385514.N782_01975"/>
<organism evidence="8 9">
    <name type="scientific">Pontibacillus yanchengensis Y32</name>
    <dbReference type="NCBI Taxonomy" id="1385514"/>
    <lineage>
        <taxon>Bacteria</taxon>
        <taxon>Bacillati</taxon>
        <taxon>Bacillota</taxon>
        <taxon>Bacilli</taxon>
        <taxon>Bacillales</taxon>
        <taxon>Bacillaceae</taxon>
        <taxon>Pontibacillus</taxon>
    </lineage>
</organism>
<name>A0A0A2TNV4_9BACI</name>
<evidence type="ECO:0000256" key="5">
    <source>
        <dbReference type="SAM" id="MobiDB-lite"/>
    </source>
</evidence>
<comment type="caution">
    <text evidence="8">The sequence shown here is derived from an EMBL/GenBank/DDBJ whole genome shotgun (WGS) entry which is preliminary data.</text>
</comment>
<evidence type="ECO:0000313" key="8">
    <source>
        <dbReference type="EMBL" id="KGP71020.1"/>
    </source>
</evidence>
<evidence type="ECO:0000256" key="3">
    <source>
        <dbReference type="ARBA" id="ARBA00022989"/>
    </source>
</evidence>
<keyword evidence="4 6" id="KW-0472">Membrane</keyword>
<protein>
    <recommendedName>
        <fullName evidence="7">Lipopolysaccharide assembly protein A domain-containing protein</fullName>
    </recommendedName>
</protein>
<sequence length="112" mass="12372">MKGQTNFILALVFALIVAIFAVFNVDAVEVNYLFGTGQAPLILIILGSVLMGGIITGTFGMVRIYRLQRQKRSLEQKLQQHESTSSIEQEDANQDSSSIEENSTEDDPVKHS</sequence>
<evidence type="ECO:0000256" key="6">
    <source>
        <dbReference type="SAM" id="Phobius"/>
    </source>
</evidence>
<feature type="transmembrane region" description="Helical" evidence="6">
    <location>
        <begin position="37"/>
        <end position="62"/>
    </location>
</feature>
<dbReference type="RefSeq" id="WP_036824151.1">
    <property type="nucleotide sequence ID" value="NZ_AVBF01000090.1"/>
</dbReference>
<dbReference type="PANTHER" id="PTHR41335:SF1">
    <property type="entry name" value="MEMBRANE PROTEIN"/>
    <property type="match status" value="1"/>
</dbReference>
<feature type="region of interest" description="Disordered" evidence="5">
    <location>
        <begin position="76"/>
        <end position="112"/>
    </location>
</feature>
<reference evidence="8 9" key="1">
    <citation type="journal article" date="2015" name="Stand. Genomic Sci.">
        <title>High quality draft genome sequence of the moderately halophilic bacterium Pontibacillus yanchengensis Y32(T) and comparison among Pontibacillus genomes.</title>
        <authorList>
            <person name="Huang J."/>
            <person name="Qiao Z.X."/>
            <person name="Tang J.W."/>
            <person name="Wang G."/>
        </authorList>
    </citation>
    <scope>NUCLEOTIDE SEQUENCE [LARGE SCALE GENOMIC DNA]</scope>
    <source>
        <strain evidence="8 9">Y32</strain>
    </source>
</reference>
<dbReference type="eggNOG" id="COG5416">
    <property type="taxonomic scope" value="Bacteria"/>
</dbReference>